<dbReference type="InterPro" id="IPR002645">
    <property type="entry name" value="STAS_dom"/>
</dbReference>
<evidence type="ECO:0000313" key="3">
    <source>
        <dbReference type="EMBL" id="CBI43504.1"/>
    </source>
</evidence>
<accession>A0A9P1JIA9</accession>
<dbReference type="EMBL" id="FN597644">
    <property type="protein sequence ID" value="CBI43504.1"/>
    <property type="molecule type" value="Genomic_DNA"/>
</dbReference>
<dbReference type="PANTHER" id="PTHR33745:SF3">
    <property type="entry name" value="RSBT CO-ANTAGONIST PROTEIN RSBRC"/>
    <property type="match status" value="1"/>
</dbReference>
<keyword evidence="4" id="KW-1185">Reference proteome</keyword>
<dbReference type="KEGG" id="bao:BAMF_2378"/>
<reference evidence="3 4" key="1">
    <citation type="journal article" date="2011" name="Int. J. Syst. Evol. Microbiol.">
        <title>Relationship of Bacillus amyloliquefaciens clades associated with strains DSM 7T and FZB42T: a proposal for Bacillus amyloliquefaciens subsp. amyloliquefaciens subsp. nov. and Bacillus amyloliquefaciens subsp. plantarum subsp. nov. based on complete genome sequence comparisons.</title>
        <authorList>
            <person name="Borriss R."/>
            <person name="Chen X.H."/>
            <person name="Rueckert C."/>
            <person name="Blom J."/>
            <person name="Becker A."/>
            <person name="Baumgarth B."/>
            <person name="Fan B."/>
            <person name="Pukall R."/>
            <person name="Schumann P."/>
            <person name="Sproer C."/>
            <person name="Junge H."/>
            <person name="Vater J."/>
            <person name="Puhler A."/>
            <person name="Klenk H.P."/>
        </authorList>
    </citation>
    <scope>NUCLEOTIDE SEQUENCE [LARGE SCALE GENOMIC DNA]</scope>
    <source>
        <strain evidence="4">DSM 7</strain>
    </source>
</reference>
<name>A0A9P1JIA9_BACAS</name>
<organism evidence="3 4">
    <name type="scientific">Bacillus amyloliquefaciens (strain ATCC 23350 / DSM 7 / BCRC 11601 / CCUG 28519 / NBRC 15535 / NRRL B-14393 / F)</name>
    <dbReference type="NCBI Taxonomy" id="692420"/>
    <lineage>
        <taxon>Bacteria</taxon>
        <taxon>Bacillati</taxon>
        <taxon>Bacillota</taxon>
        <taxon>Bacilli</taxon>
        <taxon>Bacillales</taxon>
        <taxon>Bacillaceae</taxon>
        <taxon>Bacillus</taxon>
        <taxon>Bacillus amyloliquefaciens group</taxon>
    </lineage>
</organism>
<dbReference type="InterPro" id="IPR051932">
    <property type="entry name" value="Bact_StressResp_Reg"/>
</dbReference>
<reference evidence="4" key="2">
    <citation type="journal article" date="2011" name="J. Biotechnol.">
        <title>Genome sequence of B. amyloliquefaciens type strain DSM7(T) reveals differences to plant-associated B. amyloliquefaciens FZB42.</title>
        <authorList>
            <person name="Ruckert C."/>
            <person name="Blom J."/>
            <person name="Chen X."/>
            <person name="Reva O."/>
            <person name="Borriss R."/>
        </authorList>
    </citation>
    <scope>NUCLEOTIDE SEQUENCE [LARGE SCALE GENOMIC DNA]</scope>
    <source>
        <strain evidence="4">DSM 7</strain>
    </source>
</reference>
<dbReference type="Pfam" id="PF14361">
    <property type="entry name" value="RsbRD_N"/>
    <property type="match status" value="1"/>
</dbReference>
<dbReference type="SUPFAM" id="SSF52091">
    <property type="entry name" value="SpoIIaa-like"/>
    <property type="match status" value="1"/>
</dbReference>
<sequence>MKHLNEVLSEALIEESGEITRQWLLIPESGRPSDDQRAETQHRLLIEIVARIISEKDGGDEELTKWALQFARDRAVHEVPVYESVARFKEFRRLVWNRIQTCSETMSEKPGTPAVFQWGEKLNKAIDHMIEVFTEEYYKVTIRQLNAQKEMINELSAPIMPIAGIGIMPLVGEIDTYRAKIILESVLDQCSSLRLSYLFLDISGVPIVDTMVAYQIFKVIDSTKLLGIETTISGIRPEIAQTVVKLGIDFSQVKTEQSLTKALAKNGFVVKESLR</sequence>
<dbReference type="CDD" id="cd07041">
    <property type="entry name" value="STAS_RsbR_RsbS_like"/>
    <property type="match status" value="1"/>
</dbReference>
<dbReference type="PANTHER" id="PTHR33745">
    <property type="entry name" value="RSBT ANTAGONIST PROTEIN RSBS-RELATED"/>
    <property type="match status" value="1"/>
</dbReference>
<gene>
    <name evidence="3" type="primary">rsbRD</name>
    <name evidence="3" type="ordered locus">BAMF_2378</name>
</gene>
<dbReference type="PROSITE" id="PS50801">
    <property type="entry name" value="STAS"/>
    <property type="match status" value="1"/>
</dbReference>
<protein>
    <submittedName>
        <fullName evidence="3">RsbR paralog</fullName>
    </submittedName>
</protein>
<dbReference type="Gene3D" id="3.30.750.24">
    <property type="entry name" value="STAS domain"/>
    <property type="match status" value="1"/>
</dbReference>
<dbReference type="InterPro" id="IPR036513">
    <property type="entry name" value="STAS_dom_sf"/>
</dbReference>
<proteinExistence type="predicted"/>
<dbReference type="RefSeq" id="WP_013352875.1">
    <property type="nucleotide sequence ID" value="NC_014551.1"/>
</dbReference>
<feature type="domain" description="STAS" evidence="2">
    <location>
        <begin position="155"/>
        <end position="266"/>
    </location>
</feature>
<dbReference type="AlphaFoldDB" id="A0A9P1JIA9"/>
<dbReference type="Proteomes" id="UP000006562">
    <property type="component" value="Chromosome"/>
</dbReference>
<dbReference type="InterPro" id="IPR025751">
    <property type="entry name" value="RsbRD_N_dom"/>
</dbReference>
<evidence type="ECO:0000256" key="1">
    <source>
        <dbReference type="ARBA" id="ARBA00022553"/>
    </source>
</evidence>
<evidence type="ECO:0000259" key="2">
    <source>
        <dbReference type="PROSITE" id="PS50801"/>
    </source>
</evidence>
<evidence type="ECO:0000313" key="4">
    <source>
        <dbReference type="Proteomes" id="UP000006562"/>
    </source>
</evidence>
<dbReference type="Pfam" id="PF01740">
    <property type="entry name" value="STAS"/>
    <property type="match status" value="1"/>
</dbReference>
<keyword evidence="1" id="KW-0597">Phosphoprotein</keyword>